<proteinExistence type="predicted"/>
<dbReference type="Gene3D" id="3.20.20.60">
    <property type="entry name" value="Phosphoenolpyruvate-binding domains"/>
    <property type="match status" value="1"/>
</dbReference>
<evidence type="ECO:0000313" key="2">
    <source>
        <dbReference type="Proteomes" id="UP001164803"/>
    </source>
</evidence>
<dbReference type="InterPro" id="IPR040442">
    <property type="entry name" value="Pyrv_kinase-like_dom_sf"/>
</dbReference>
<dbReference type="Proteomes" id="UP001164803">
    <property type="component" value="Chromosome"/>
</dbReference>
<accession>A0ABY6Z4X7</accession>
<evidence type="ECO:0000313" key="1">
    <source>
        <dbReference type="EMBL" id="WAH37070.1"/>
    </source>
</evidence>
<reference evidence="1" key="1">
    <citation type="submission" date="2022-08" db="EMBL/GenBank/DDBJ databases">
        <title>Alicyclobacillus dauci DSM2870, complete genome.</title>
        <authorList>
            <person name="Wang Q."/>
            <person name="Cai R."/>
            <person name="Wang Z."/>
        </authorList>
    </citation>
    <scope>NUCLEOTIDE SEQUENCE</scope>
    <source>
        <strain evidence="1">DSM 28700</strain>
    </source>
</reference>
<dbReference type="Pfam" id="PF13714">
    <property type="entry name" value="PEP_mutase"/>
    <property type="match status" value="1"/>
</dbReference>
<dbReference type="PANTHER" id="PTHR42905">
    <property type="entry name" value="PHOSPHOENOLPYRUVATE CARBOXYLASE"/>
    <property type="match status" value="1"/>
</dbReference>
<gene>
    <name evidence="1" type="ORF">NZD86_00360</name>
</gene>
<dbReference type="RefSeq" id="WP_268044502.1">
    <property type="nucleotide sequence ID" value="NZ_CP104064.1"/>
</dbReference>
<sequence>MSLAAQLKQIVERDKATIVPGASNAILARVIEETGFPLIFLSGAGIANWKIGLADYGLTTMTELVEVTREVTSAVNIPVLVDADTGFGNPLNVWRTVREFEKAGAAGIMIEDQVFPKRCGHFDNKQIISTHEMVQKVRAAVDAKVDPDLVIVARTDAIAVEGIDAAIERAHQYREAGADVTFIEAPRNLEQMERIGKLPWPQVANMVEGGKTPIRPREELARLGFSLIYYANAVPRAALHAAFSAARTLMSDGTSDNIEMLSWSDRQSLVKLPELSALEKRYE</sequence>
<dbReference type="InterPro" id="IPR039556">
    <property type="entry name" value="ICL/PEPM"/>
</dbReference>
<dbReference type="InterPro" id="IPR015813">
    <property type="entry name" value="Pyrv/PenolPyrv_kinase-like_dom"/>
</dbReference>
<name>A0ABY6Z4X7_9BACL</name>
<protein>
    <submittedName>
        <fullName evidence="1">Oxaloacetate decarboxylase</fullName>
    </submittedName>
</protein>
<dbReference type="PANTHER" id="PTHR42905:SF5">
    <property type="entry name" value="CARBOXYVINYL-CARBOXYPHOSPHONATE PHOSPHORYLMUTASE, CHLOROPLASTIC"/>
    <property type="match status" value="1"/>
</dbReference>
<dbReference type="EMBL" id="CP104064">
    <property type="protein sequence ID" value="WAH37070.1"/>
    <property type="molecule type" value="Genomic_DNA"/>
</dbReference>
<organism evidence="1 2">
    <name type="scientific">Alicyclobacillus dauci</name>
    <dbReference type="NCBI Taxonomy" id="1475485"/>
    <lineage>
        <taxon>Bacteria</taxon>
        <taxon>Bacillati</taxon>
        <taxon>Bacillota</taxon>
        <taxon>Bacilli</taxon>
        <taxon>Bacillales</taxon>
        <taxon>Alicyclobacillaceae</taxon>
        <taxon>Alicyclobacillus</taxon>
    </lineage>
</organism>
<dbReference type="CDD" id="cd00377">
    <property type="entry name" value="ICL_PEPM"/>
    <property type="match status" value="1"/>
</dbReference>
<dbReference type="SUPFAM" id="SSF51621">
    <property type="entry name" value="Phosphoenolpyruvate/pyruvate domain"/>
    <property type="match status" value="1"/>
</dbReference>
<keyword evidence="2" id="KW-1185">Reference proteome</keyword>